<dbReference type="AlphaFoldDB" id="A0A4Y2BID6"/>
<sequence length="121" mass="13631">MQCLEAARDSCDTRESSLMTTWPHASGQKSIGKHEMPPGKWHSPQPTSLEITALYLFHLSNRSPLCTRTLITSSPASDATRQQLRCKLQRSISCINKLQSILRKIADLHFQGCPMHLDRSN</sequence>
<evidence type="ECO:0000313" key="2">
    <source>
        <dbReference type="EMBL" id="GBL91828.1"/>
    </source>
</evidence>
<evidence type="ECO:0000313" key="3">
    <source>
        <dbReference type="Proteomes" id="UP000499080"/>
    </source>
</evidence>
<reference evidence="2 3" key="1">
    <citation type="journal article" date="2019" name="Sci. Rep.">
        <title>Orb-weaving spider Araneus ventricosus genome elucidates the spidroin gene catalogue.</title>
        <authorList>
            <person name="Kono N."/>
            <person name="Nakamura H."/>
            <person name="Ohtoshi R."/>
            <person name="Moran D.A.P."/>
            <person name="Shinohara A."/>
            <person name="Yoshida Y."/>
            <person name="Fujiwara M."/>
            <person name="Mori M."/>
            <person name="Tomita M."/>
            <person name="Arakawa K."/>
        </authorList>
    </citation>
    <scope>NUCLEOTIDE SEQUENCE [LARGE SCALE GENOMIC DNA]</scope>
</reference>
<accession>A0A4Y2BID6</accession>
<organism evidence="2 3">
    <name type="scientific">Araneus ventricosus</name>
    <name type="common">Orbweaver spider</name>
    <name type="synonym">Epeira ventricosa</name>
    <dbReference type="NCBI Taxonomy" id="182803"/>
    <lineage>
        <taxon>Eukaryota</taxon>
        <taxon>Metazoa</taxon>
        <taxon>Ecdysozoa</taxon>
        <taxon>Arthropoda</taxon>
        <taxon>Chelicerata</taxon>
        <taxon>Arachnida</taxon>
        <taxon>Araneae</taxon>
        <taxon>Araneomorphae</taxon>
        <taxon>Entelegynae</taxon>
        <taxon>Araneoidea</taxon>
        <taxon>Araneidae</taxon>
        <taxon>Araneus</taxon>
    </lineage>
</organism>
<dbReference type="Proteomes" id="UP000499080">
    <property type="component" value="Unassembled WGS sequence"/>
</dbReference>
<feature type="region of interest" description="Disordered" evidence="1">
    <location>
        <begin position="15"/>
        <end position="44"/>
    </location>
</feature>
<proteinExistence type="predicted"/>
<keyword evidence="3" id="KW-1185">Reference proteome</keyword>
<evidence type="ECO:0000256" key="1">
    <source>
        <dbReference type="SAM" id="MobiDB-lite"/>
    </source>
</evidence>
<comment type="caution">
    <text evidence="2">The sequence shown here is derived from an EMBL/GenBank/DDBJ whole genome shotgun (WGS) entry which is preliminary data.</text>
</comment>
<dbReference type="EMBL" id="BGPR01000082">
    <property type="protein sequence ID" value="GBL91828.1"/>
    <property type="molecule type" value="Genomic_DNA"/>
</dbReference>
<name>A0A4Y2BID6_ARAVE</name>
<gene>
    <name evidence="2" type="ORF">AVEN_172752_1</name>
</gene>
<protein>
    <submittedName>
        <fullName evidence="2">Uncharacterized protein</fullName>
    </submittedName>
</protein>